<keyword evidence="5" id="KW-1185">Reference proteome</keyword>
<reference evidence="4 5" key="1">
    <citation type="journal article" date="2015" name="Mol. Plant Microbe Interact.">
        <title>Genome, transcriptome, and functional analyses of Penicillium expansum provide new insights into secondary metabolism and pathogenicity.</title>
        <authorList>
            <person name="Ballester A.R."/>
            <person name="Marcet-Houben M."/>
            <person name="Levin E."/>
            <person name="Sela N."/>
            <person name="Selma-Lazaro C."/>
            <person name="Carmona L."/>
            <person name="Wisniewski M."/>
            <person name="Droby S."/>
            <person name="Gonzalez-Candelas L."/>
            <person name="Gabaldon T."/>
        </authorList>
    </citation>
    <scope>NUCLEOTIDE SEQUENCE [LARGE SCALE GENOMIC DNA]</scope>
    <source>
        <strain evidence="4 5">PHI-1</strain>
    </source>
</reference>
<accession>A0A0A2LBJ7</accession>
<comment type="similarity">
    <text evidence="1">Belongs to the AVL9 family.</text>
</comment>
<name>A0A0A2LBJ7_PENIT</name>
<evidence type="ECO:0000313" key="4">
    <source>
        <dbReference type="EMBL" id="KGO74000.1"/>
    </source>
</evidence>
<feature type="region of interest" description="Disordered" evidence="2">
    <location>
        <begin position="695"/>
        <end position="813"/>
    </location>
</feature>
<comment type="caution">
    <text evidence="4">The sequence shown here is derived from an EMBL/GenBank/DDBJ whole genome shotgun (WGS) entry which is preliminary data.</text>
</comment>
<dbReference type="PANTHER" id="PTHR31017:SF1">
    <property type="entry name" value="LATE SECRETORY PATHWAY PROTEIN AVL9 HOMOLOG"/>
    <property type="match status" value="1"/>
</dbReference>
<dbReference type="PANTHER" id="PTHR31017">
    <property type="entry name" value="LATE SECRETORY PATHWAY PROTEIN AVL9-RELATED"/>
    <property type="match status" value="1"/>
</dbReference>
<dbReference type="InterPro" id="IPR018307">
    <property type="entry name" value="ABL9/DENND6_dom"/>
</dbReference>
<evidence type="ECO:0000256" key="2">
    <source>
        <dbReference type="SAM" id="MobiDB-lite"/>
    </source>
</evidence>
<feature type="compositionally biased region" description="Polar residues" evidence="2">
    <location>
        <begin position="554"/>
        <end position="563"/>
    </location>
</feature>
<feature type="region of interest" description="Disordered" evidence="2">
    <location>
        <begin position="529"/>
        <end position="568"/>
    </location>
</feature>
<gene>
    <name evidence="4" type="ORF">PITC_062480</name>
</gene>
<sequence length="813" mass="90724">MAVHHKQDPIVLVIDFHHARGPEIEHCIADEGTDPATENDWSLLPFMALSDGAHLSTEEFSYFTLRRKGASTSPETSLFGISCSRQIDSSLLINRSADVTRSTVQKAVVVVTDTPQRVGQLREKLSVVTSAWFAQRDFSDVDILKKFREGLVIALLNDGPKDQNLGKNIIRFDMSENLLINEGLSLREMIHEFKFQTLVLFKALLLQPKMLFFGTRCERLCMIQFSLISLIPGLIHSLQDCADPAFDTYSQTVEKPTSLKTSDRSSLLAYMGLPLQIFGKGSMFGPYTPLQLLDLLADDGTKSYVVGSTNSLLLQQKDRYSDILINLDEDSIVINSPSLRNALILSAADRRWIDLLTQIVNDTWDEEHPSQPKTLGFMGSEEFIRLQFEEYLLALLSSMKYHEELYPPDVGEAGHRSRTQLQNLNIEGDPAIDFNMDFLTQWKTTSNYALFSRLTSDALLFSITEPRHPNAGGLTMEDVQRRLAQQVADLHLDERVREGREALNRHISTGQKKVSAAFTSFWSDIETMREAQRKRNEEKTASQSQRTSIDKENPTSPTPSSQDPADASWFAGRRRPSVDLTQAQASVAVASQKAGSYLSSWGSWASEKRREWQEKRVTSPNPNATPNTDLTSPSTPAFSAVTETAESDRDRRRSIQQNSEGNDSTEGSLTRSTSQRKRWSNILLRRDSGEFQRYDDVSTSESIDTPFPKSPLSQRSPACADDAEHKQTQEVLQDGKTTERDTVDADGFSSVALTPNEGLGLSLKTEQAVPQSQKEPTSPSGVEGDTQPETMVTGLPVKEEVHQAQSKDSSGTN</sequence>
<dbReference type="InterPro" id="IPR051731">
    <property type="entry name" value="DENND11/AVL9_GEFs"/>
</dbReference>
<feature type="compositionally biased region" description="Polar residues" evidence="2">
    <location>
        <begin position="764"/>
        <end position="780"/>
    </location>
</feature>
<dbReference type="HOGENOM" id="CLU_009066_0_1_1"/>
<dbReference type="EMBL" id="JQGA01000733">
    <property type="protein sequence ID" value="KGO74000.1"/>
    <property type="molecule type" value="Genomic_DNA"/>
</dbReference>
<dbReference type="OrthoDB" id="192887at2759"/>
<dbReference type="InterPro" id="IPR037516">
    <property type="entry name" value="Tripartite_DENN"/>
</dbReference>
<protein>
    <submittedName>
        <fullName evidence="4">Late secretory pathway protein AVL9</fullName>
    </submittedName>
</protein>
<evidence type="ECO:0000313" key="5">
    <source>
        <dbReference type="Proteomes" id="UP000030104"/>
    </source>
</evidence>
<proteinExistence type="inferred from homology"/>
<feature type="compositionally biased region" description="Polar residues" evidence="2">
    <location>
        <begin position="655"/>
        <end position="673"/>
    </location>
</feature>
<evidence type="ECO:0000256" key="1">
    <source>
        <dbReference type="ARBA" id="ARBA00038178"/>
    </source>
</evidence>
<feature type="compositionally biased region" description="Polar residues" evidence="2">
    <location>
        <begin position="618"/>
        <end position="644"/>
    </location>
</feature>
<dbReference type="Proteomes" id="UP000030104">
    <property type="component" value="Unassembled WGS sequence"/>
</dbReference>
<dbReference type="GO" id="GO:0005737">
    <property type="term" value="C:cytoplasm"/>
    <property type="evidence" value="ECO:0007669"/>
    <property type="project" value="TreeGrafter"/>
</dbReference>
<evidence type="ECO:0000259" key="3">
    <source>
        <dbReference type="PROSITE" id="PS50211"/>
    </source>
</evidence>
<feature type="compositionally biased region" description="Polar residues" evidence="2">
    <location>
        <begin position="803"/>
        <end position="813"/>
    </location>
</feature>
<organism evidence="4 5">
    <name type="scientific">Penicillium italicum</name>
    <name type="common">Blue mold</name>
    <dbReference type="NCBI Taxonomy" id="40296"/>
    <lineage>
        <taxon>Eukaryota</taxon>
        <taxon>Fungi</taxon>
        <taxon>Dikarya</taxon>
        <taxon>Ascomycota</taxon>
        <taxon>Pezizomycotina</taxon>
        <taxon>Eurotiomycetes</taxon>
        <taxon>Eurotiomycetidae</taxon>
        <taxon>Eurotiales</taxon>
        <taxon>Aspergillaceae</taxon>
        <taxon>Penicillium</taxon>
    </lineage>
</organism>
<dbReference type="PROSITE" id="PS50211">
    <property type="entry name" value="DENN"/>
    <property type="match status" value="1"/>
</dbReference>
<feature type="region of interest" description="Disordered" evidence="2">
    <location>
        <begin position="611"/>
        <end position="676"/>
    </location>
</feature>
<feature type="domain" description="UDENN" evidence="3">
    <location>
        <begin position="9"/>
        <end position="470"/>
    </location>
</feature>
<dbReference type="Pfam" id="PF09794">
    <property type="entry name" value="Avl9"/>
    <property type="match status" value="1"/>
</dbReference>
<dbReference type="OMA" id="TWDDAHP"/>
<dbReference type="AlphaFoldDB" id="A0A0A2LBJ7"/>
<dbReference type="PhylomeDB" id="A0A0A2LBJ7"/>
<feature type="compositionally biased region" description="Basic and acidic residues" evidence="2">
    <location>
        <begin position="529"/>
        <end position="540"/>
    </location>
</feature>